<evidence type="ECO:0000313" key="1">
    <source>
        <dbReference type="EMBL" id="WTZ06568.1"/>
    </source>
</evidence>
<evidence type="ECO:0000313" key="2">
    <source>
        <dbReference type="EMBL" id="WTZ14518.1"/>
    </source>
</evidence>
<sequence>MPSTPGPSTQPCAADQVRLLLRRLAPVAALGHCTVCTQPCPDFARRSREFCSTWCRSRAQTLRGKGLLPGGPDLLLPRPRRQRLDLPDGAEVVDLTVRSSG</sequence>
<accession>A0AAU3IE10</accession>
<reference evidence="2" key="1">
    <citation type="submission" date="2022-10" db="EMBL/GenBank/DDBJ databases">
        <title>The complete genomes of actinobacterial strains from the NBC collection.</title>
        <authorList>
            <person name="Joergensen T.S."/>
            <person name="Alvarez Arevalo M."/>
            <person name="Sterndorff E.B."/>
            <person name="Faurdal D."/>
            <person name="Vuksanovic O."/>
            <person name="Mourched A.-S."/>
            <person name="Charusanti P."/>
            <person name="Shaw S."/>
            <person name="Blin K."/>
            <person name="Weber T."/>
        </authorList>
    </citation>
    <scope>NUCLEOTIDE SEQUENCE</scope>
    <source>
        <strain evidence="2">NBC_01393</strain>
    </source>
</reference>
<organism evidence="2">
    <name type="scientific">Streptomyces sp. NBC_01393</name>
    <dbReference type="NCBI Taxonomy" id="2903851"/>
    <lineage>
        <taxon>Bacteria</taxon>
        <taxon>Bacillati</taxon>
        <taxon>Actinomycetota</taxon>
        <taxon>Actinomycetes</taxon>
        <taxon>Kitasatosporales</taxon>
        <taxon>Streptomycetaceae</taxon>
        <taxon>Streptomyces</taxon>
    </lineage>
</organism>
<protein>
    <recommendedName>
        <fullName evidence="3">4Fe-4S Wbl-type domain-containing protein</fullName>
    </recommendedName>
</protein>
<name>A0AAU3IE10_9ACTN</name>
<gene>
    <name evidence="1" type="ORF">OG699_00095</name>
    <name evidence="2" type="ORF">OG699_45165</name>
</gene>
<dbReference type="EMBL" id="CP109546">
    <property type="protein sequence ID" value="WTZ06568.1"/>
    <property type="molecule type" value="Genomic_DNA"/>
</dbReference>
<evidence type="ECO:0008006" key="3">
    <source>
        <dbReference type="Google" id="ProtNLM"/>
    </source>
</evidence>
<dbReference type="AlphaFoldDB" id="A0AAU3IE10"/>
<dbReference type="EMBL" id="CP109546">
    <property type="protein sequence ID" value="WTZ14518.1"/>
    <property type="molecule type" value="Genomic_DNA"/>
</dbReference>
<proteinExistence type="predicted"/>